<dbReference type="GO" id="GO:0043197">
    <property type="term" value="C:dendritic spine"/>
    <property type="evidence" value="ECO:0007669"/>
    <property type="project" value="UniProtKB-SubCell"/>
</dbReference>
<evidence type="ECO:0000256" key="10">
    <source>
        <dbReference type="ARBA" id="ARBA00022902"/>
    </source>
</evidence>
<feature type="compositionally biased region" description="Polar residues" evidence="24">
    <location>
        <begin position="702"/>
        <end position="714"/>
    </location>
</feature>
<sequence length="1068" mass="120471">MTSPAKFKKDKEIIAEYDTQVKEIRAQLTEQMKCLDQQCELRVQLLQDLQDFFRKKAEIEMDYSRNLEKLAERFLAKTRSTKDQQFKKDQNVLSPVNCWNLLLNQVKRESRDHTTLSDIYLNNIIPRFVQVSEDSGRLFKKSKEVGQQLQDDLMKVLNELYSVMKTYHMYNADSISAQSKLKEAEKQEEKQIGKSVKQEDRQTPRSPDSTANVRIEEKHVRRSSVKKIEKMKEKRQAKYTENKLKAIKARNEYLLALEATNASVFKYYIHDLSDLIDQCCDLGYHASLNRALRTFLSAELNLEQSKHEGLDAIENAVENLDATSDKQRLMEMYNNVFCPPMKFEFQPHMGDMASQLCAQQPVQSELVQRCQQLQSRLSTLKIENEEVKKTMEATLQTIQDIVTVEDFDVSDCFQYSNSMESVKSTVSETFMSKPSIAKRRANQQETEQFYFTKMKEYLEGRNLITKLQAKHDLLQKTLGESECGNPLRSSTVRKQDSSQAIPLVVESCIRFISRHGLQHEGIFRVSGSQVEVNDIKNAFERGEDPLAGDQNDHDMDSIAGVLKLYFRGLEHPLFPKDIFHDLMACVTMDNLQERALHIRKVLLVLPKTTLIIMRYLFAFLNHLSQFSEENMMDPYNLAICFGPSLMSVPEGHDQVSCQAHVNELIKTIIIQHENIFPSPRELEGPVYSRGGSMEDYCDSPHGETTSVEDSTQDVTAEHHTSDDECEPIEAIAKFDYVGRTARELSFKKGASLLLYQRASDDWWEGRHNGIDGLIPHQYIVVQDTEDGVVERSSPKSEIEVISEPPEEKVTARAGASCPSGGHVADIYLANINKQRKRPESGSIRKTFRSDSHGLSSSLTDSSSPGVGASCRPSSQPIMSQSLPKEGPDKCSISGHGSLNSISRHSSLKNRLDSPQIRKTATAGRSKSFNNHRPMDPEVIAQDIEATMNSALNELRELERQSSVKHTPDVVLDTLEPLKTSPVVAPTSEPSSPMHTQLLKDPEPAFQRSASTAGDIACAFRPVKSVKMAAPVKPPATRPKPTVFPKTNATSPGVNSSTSPQSTDKSCTV</sequence>
<dbReference type="Bgee" id="ENSMNEG00000033576">
    <property type="expression patterns" value="Expressed in cerebellum and 12 other cell types or tissues"/>
</dbReference>
<evidence type="ECO:0000256" key="3">
    <source>
        <dbReference type="ARBA" id="ARBA00004510"/>
    </source>
</evidence>
<dbReference type="FunFam" id="1.20.1270.60:FF:000006">
    <property type="entry name" value="SLIT-ROBO Rho GTPase-activating protein 1 isoform 2"/>
    <property type="match status" value="1"/>
</dbReference>
<keyword evidence="11" id="KW-0770">Synapse</keyword>
<evidence type="ECO:0000259" key="27">
    <source>
        <dbReference type="PROSITE" id="PS51741"/>
    </source>
</evidence>
<dbReference type="PROSITE" id="PS51741">
    <property type="entry name" value="F_BAR"/>
    <property type="match status" value="1"/>
</dbReference>
<dbReference type="CDD" id="cd11955">
    <property type="entry name" value="SH3_srGAP1-3"/>
    <property type="match status" value="1"/>
</dbReference>
<keyword evidence="12 22" id="KW-0175">Coiled coil</keyword>
<protein>
    <recommendedName>
        <fullName evidence="20">SLIT-ROBO Rho GTPase-activating protein 2</fullName>
    </recommendedName>
</protein>
<feature type="domain" description="F-BAR" evidence="27">
    <location>
        <begin position="22"/>
        <end position="325"/>
    </location>
</feature>
<dbReference type="InterPro" id="IPR036028">
    <property type="entry name" value="SH3-like_dom_sf"/>
</dbReference>
<dbReference type="InterPro" id="IPR031160">
    <property type="entry name" value="F_BAR_dom"/>
</dbReference>
<dbReference type="GO" id="GO:0005829">
    <property type="term" value="C:cytosol"/>
    <property type="evidence" value="ECO:0007669"/>
    <property type="project" value="UniProtKB-SubCell"/>
</dbReference>
<evidence type="ECO:0000259" key="25">
    <source>
        <dbReference type="PROSITE" id="PS50002"/>
    </source>
</evidence>
<dbReference type="GO" id="GO:0007399">
    <property type="term" value="P:nervous system development"/>
    <property type="evidence" value="ECO:0007669"/>
    <property type="project" value="UniProtKB-KW"/>
</dbReference>
<feature type="compositionally biased region" description="Basic and acidic residues" evidence="24">
    <location>
        <begin position="181"/>
        <end position="203"/>
    </location>
</feature>
<dbReference type="PROSITE" id="PS50002">
    <property type="entry name" value="SH3"/>
    <property type="match status" value="1"/>
</dbReference>
<keyword evidence="9" id="KW-0963">Cytoplasm</keyword>
<feature type="region of interest" description="Disordered" evidence="24">
    <location>
        <begin position="181"/>
        <end position="211"/>
    </location>
</feature>
<name>A0A2K6C987_MACNE</name>
<evidence type="ECO:0000256" key="20">
    <source>
        <dbReference type="ARBA" id="ARBA00073507"/>
    </source>
</evidence>
<dbReference type="Gene3D" id="2.30.30.40">
    <property type="entry name" value="SH3 Domains"/>
    <property type="match status" value="1"/>
</dbReference>
<keyword evidence="16" id="KW-0966">Cell projection</keyword>
<dbReference type="Pfam" id="PF00018">
    <property type="entry name" value="SH3_1"/>
    <property type="match status" value="1"/>
</dbReference>
<gene>
    <name evidence="28" type="primary">SRGAP2</name>
</gene>
<keyword evidence="17" id="KW-0968">Cytoplasmic vesicle</keyword>
<feature type="compositionally biased region" description="Low complexity" evidence="24">
    <location>
        <begin position="852"/>
        <end position="863"/>
    </location>
</feature>
<evidence type="ECO:0000313" key="28">
    <source>
        <dbReference type="Ensembl" id="ENSMNEP00000020222.1"/>
    </source>
</evidence>
<evidence type="ECO:0000256" key="21">
    <source>
        <dbReference type="PROSITE-ProRule" id="PRU00192"/>
    </source>
</evidence>
<evidence type="ECO:0000256" key="11">
    <source>
        <dbReference type="ARBA" id="ARBA00023018"/>
    </source>
</evidence>
<dbReference type="AlphaFoldDB" id="A0A2K6C987"/>
<feature type="compositionally biased region" description="Polar residues" evidence="24">
    <location>
        <begin position="916"/>
        <end position="930"/>
    </location>
</feature>
<feature type="domain" description="Rho-GAP" evidence="26">
    <location>
        <begin position="485"/>
        <end position="676"/>
    </location>
</feature>
<feature type="region of interest" description="Disordered" evidence="24">
    <location>
        <begin position="1026"/>
        <end position="1068"/>
    </location>
</feature>
<dbReference type="GO" id="GO:0005634">
    <property type="term" value="C:nucleus"/>
    <property type="evidence" value="ECO:0007669"/>
    <property type="project" value="UniProtKB-SubCell"/>
</dbReference>
<keyword evidence="15" id="KW-0628">Postsynaptic cell membrane</keyword>
<evidence type="ECO:0000256" key="4">
    <source>
        <dbReference type="ARBA" id="ARBA00004514"/>
    </source>
</evidence>
<keyword evidence="8" id="KW-1003">Cell membrane</keyword>
<evidence type="ECO:0000256" key="9">
    <source>
        <dbReference type="ARBA" id="ARBA00022490"/>
    </source>
</evidence>
<feature type="region of interest" description="Disordered" evidence="24">
    <location>
        <begin position="834"/>
        <end position="933"/>
    </location>
</feature>
<dbReference type="SUPFAM" id="SSF50044">
    <property type="entry name" value="SH3-domain"/>
    <property type="match status" value="1"/>
</dbReference>
<dbReference type="PANTHER" id="PTHR14166">
    <property type="entry name" value="SLIT-ROBO RHO GTPASE ACTIVATING PROTEIN"/>
    <property type="match status" value="1"/>
</dbReference>
<dbReference type="CDD" id="cd07682">
    <property type="entry name" value="F-BAR_srGAP2"/>
    <property type="match status" value="1"/>
</dbReference>
<feature type="compositionally biased region" description="Polar residues" evidence="24">
    <location>
        <begin position="871"/>
        <end position="882"/>
    </location>
</feature>
<dbReference type="GO" id="GO:0045335">
    <property type="term" value="C:phagocytic vesicle"/>
    <property type="evidence" value="ECO:0007669"/>
    <property type="project" value="UniProtKB-SubCell"/>
</dbReference>
<evidence type="ECO:0000256" key="2">
    <source>
        <dbReference type="ARBA" id="ARBA00004262"/>
    </source>
</evidence>
<keyword evidence="29" id="KW-1185">Reference proteome</keyword>
<dbReference type="GeneTree" id="ENSGT00950000182824"/>
<feature type="domain" description="SH3" evidence="25">
    <location>
        <begin position="725"/>
        <end position="784"/>
    </location>
</feature>
<evidence type="ECO:0000256" key="7">
    <source>
        <dbReference type="ARBA" id="ARBA00022468"/>
    </source>
</evidence>
<dbReference type="InterPro" id="IPR000198">
    <property type="entry name" value="RhoGAP_dom"/>
</dbReference>
<feature type="coiled-coil region" evidence="23">
    <location>
        <begin position="363"/>
        <end position="397"/>
    </location>
</feature>
<evidence type="ECO:0000256" key="15">
    <source>
        <dbReference type="ARBA" id="ARBA00023257"/>
    </source>
</evidence>
<dbReference type="GO" id="GO:0007165">
    <property type="term" value="P:signal transduction"/>
    <property type="evidence" value="ECO:0007669"/>
    <property type="project" value="InterPro"/>
</dbReference>
<evidence type="ECO:0000256" key="8">
    <source>
        <dbReference type="ARBA" id="ARBA00022475"/>
    </source>
</evidence>
<evidence type="ECO:0000256" key="13">
    <source>
        <dbReference type="ARBA" id="ARBA00023136"/>
    </source>
</evidence>
<feature type="region of interest" description="Disordered" evidence="24">
    <location>
        <begin position="695"/>
        <end position="723"/>
    </location>
</feature>
<evidence type="ECO:0000256" key="16">
    <source>
        <dbReference type="ARBA" id="ARBA00023273"/>
    </source>
</evidence>
<dbReference type="InterPro" id="IPR027267">
    <property type="entry name" value="AH/BAR_dom_sf"/>
</dbReference>
<dbReference type="GO" id="GO:0014069">
    <property type="term" value="C:postsynaptic density"/>
    <property type="evidence" value="ECO:0007669"/>
    <property type="project" value="UniProtKB-SubCell"/>
</dbReference>
<evidence type="ECO:0000256" key="6">
    <source>
        <dbReference type="ARBA" id="ARBA00022443"/>
    </source>
</evidence>
<keyword evidence="10" id="KW-0524">Neurogenesis</keyword>
<organism evidence="28 29">
    <name type="scientific">Macaca nemestrina</name>
    <name type="common">Pig-tailed macaque</name>
    <dbReference type="NCBI Taxonomy" id="9545"/>
    <lineage>
        <taxon>Eukaryota</taxon>
        <taxon>Metazoa</taxon>
        <taxon>Chordata</taxon>
        <taxon>Craniata</taxon>
        <taxon>Vertebrata</taxon>
        <taxon>Euteleostomi</taxon>
        <taxon>Mammalia</taxon>
        <taxon>Eutheria</taxon>
        <taxon>Euarchontoglires</taxon>
        <taxon>Primates</taxon>
        <taxon>Haplorrhini</taxon>
        <taxon>Catarrhini</taxon>
        <taxon>Cercopithecidae</taxon>
        <taxon>Cercopithecinae</taxon>
        <taxon>Macaca</taxon>
    </lineage>
</organism>
<evidence type="ECO:0000256" key="19">
    <source>
        <dbReference type="ARBA" id="ARBA00034105"/>
    </source>
</evidence>
<evidence type="ECO:0000256" key="1">
    <source>
        <dbReference type="ARBA" id="ARBA00004123"/>
    </source>
</evidence>
<dbReference type="GO" id="GO:0030027">
    <property type="term" value="C:lamellipodium"/>
    <property type="evidence" value="ECO:0007669"/>
    <property type="project" value="UniProtKB-SubCell"/>
</dbReference>
<evidence type="ECO:0000256" key="24">
    <source>
        <dbReference type="SAM" id="MobiDB-lite"/>
    </source>
</evidence>
<evidence type="ECO:0000256" key="23">
    <source>
        <dbReference type="SAM" id="Coils"/>
    </source>
</evidence>
<dbReference type="InterPro" id="IPR001452">
    <property type="entry name" value="SH3_domain"/>
</dbReference>
<feature type="compositionally biased region" description="Polar residues" evidence="24">
    <location>
        <begin position="1044"/>
        <end position="1068"/>
    </location>
</feature>
<evidence type="ECO:0000256" key="5">
    <source>
        <dbReference type="ARBA" id="ARBA00004552"/>
    </source>
</evidence>
<dbReference type="InterPro" id="IPR008936">
    <property type="entry name" value="Rho_GTPase_activation_prot"/>
</dbReference>
<dbReference type="SUPFAM" id="SSF103657">
    <property type="entry name" value="BAR/IMD domain-like"/>
    <property type="match status" value="1"/>
</dbReference>
<dbReference type="InterPro" id="IPR001060">
    <property type="entry name" value="FCH_dom"/>
</dbReference>
<feature type="compositionally biased region" description="Polar residues" evidence="24">
    <location>
        <begin position="894"/>
        <end position="904"/>
    </location>
</feature>
<keyword evidence="13" id="KW-0472">Membrane</keyword>
<dbReference type="SMART" id="SM00326">
    <property type="entry name" value="SH3"/>
    <property type="match status" value="1"/>
</dbReference>
<dbReference type="Gene3D" id="1.10.555.10">
    <property type="entry name" value="Rho GTPase activation protein"/>
    <property type="match status" value="1"/>
</dbReference>
<reference evidence="28" key="2">
    <citation type="submission" date="2025-09" db="UniProtKB">
        <authorList>
            <consortium name="Ensembl"/>
        </authorList>
    </citation>
    <scope>IDENTIFICATION</scope>
</reference>
<proteinExistence type="predicted"/>
<dbReference type="SMART" id="SM00055">
    <property type="entry name" value="FCH"/>
    <property type="match status" value="1"/>
</dbReference>
<dbReference type="Proteomes" id="UP000233120">
    <property type="component" value="Unassembled WGS sequence"/>
</dbReference>
<dbReference type="GO" id="GO:0045211">
    <property type="term" value="C:postsynaptic membrane"/>
    <property type="evidence" value="ECO:0007669"/>
    <property type="project" value="UniProtKB-SubCell"/>
</dbReference>
<evidence type="ECO:0000256" key="12">
    <source>
        <dbReference type="ARBA" id="ARBA00023054"/>
    </source>
</evidence>
<dbReference type="SUPFAM" id="SSF48350">
    <property type="entry name" value="GTPase activation domain, GAP"/>
    <property type="match status" value="1"/>
</dbReference>
<dbReference type="SMART" id="SM00324">
    <property type="entry name" value="RhoGAP"/>
    <property type="match status" value="1"/>
</dbReference>
<evidence type="ECO:0000259" key="26">
    <source>
        <dbReference type="PROSITE" id="PS50238"/>
    </source>
</evidence>
<evidence type="ECO:0000256" key="14">
    <source>
        <dbReference type="ARBA" id="ARBA00023242"/>
    </source>
</evidence>
<dbReference type="InterPro" id="IPR035648">
    <property type="entry name" value="srGAP1/2/3_SH3"/>
</dbReference>
<comment type="subcellular location">
    <subcellularLocation>
        <location evidence="5">Cell projection</location>
        <location evidence="5">Dendritic spine</location>
    </subcellularLocation>
    <subcellularLocation>
        <location evidence="3">Cell projection</location>
        <location evidence="3">Lamellipodium</location>
    </subcellularLocation>
    <subcellularLocation>
        <location evidence="4">Cytoplasm</location>
        <location evidence="4">Cytosol</location>
    </subcellularLocation>
    <subcellularLocation>
        <location evidence="2">Cytoplasmic vesicle</location>
        <location evidence="2">Phagosome</location>
    </subcellularLocation>
    <subcellularLocation>
        <location evidence="1">Nucleus</location>
    </subcellularLocation>
    <subcellularLocation>
        <location evidence="18">Postsynaptic cell membrane</location>
    </subcellularLocation>
    <subcellularLocation>
        <location evidence="19">Postsynaptic density</location>
    </subcellularLocation>
</comment>
<dbReference type="Ensembl" id="ENSMNET00000044469.1">
    <property type="protein sequence ID" value="ENSMNEP00000020222.1"/>
    <property type="gene ID" value="ENSMNEG00000033576.1"/>
</dbReference>
<dbReference type="CDD" id="cd04383">
    <property type="entry name" value="RhoGAP_srGAP"/>
    <property type="match status" value="1"/>
</dbReference>
<dbReference type="Pfam" id="PF00611">
    <property type="entry name" value="FCH"/>
    <property type="match status" value="1"/>
</dbReference>
<keyword evidence="6 21" id="KW-0728">SH3 domain</keyword>
<dbReference type="FunFam" id="2.30.30.40:FF:000266">
    <property type="entry name" value="SLIT-ROBO Rho GTPase-activating protein 2"/>
    <property type="match status" value="1"/>
</dbReference>
<keyword evidence="7" id="KW-0343">GTPase activation</keyword>
<evidence type="ECO:0000313" key="29">
    <source>
        <dbReference type="Proteomes" id="UP000233120"/>
    </source>
</evidence>
<evidence type="ECO:0000256" key="18">
    <source>
        <dbReference type="ARBA" id="ARBA00034100"/>
    </source>
</evidence>
<keyword evidence="14" id="KW-0539">Nucleus</keyword>
<evidence type="ECO:0000256" key="17">
    <source>
        <dbReference type="ARBA" id="ARBA00023329"/>
    </source>
</evidence>
<dbReference type="Gene3D" id="1.20.1270.60">
    <property type="entry name" value="Arfaptin homology (AH) domain/BAR domain"/>
    <property type="match status" value="1"/>
</dbReference>
<dbReference type="PROSITE" id="PS50238">
    <property type="entry name" value="RHOGAP"/>
    <property type="match status" value="1"/>
</dbReference>
<dbReference type="Pfam" id="PF00620">
    <property type="entry name" value="RhoGAP"/>
    <property type="match status" value="1"/>
</dbReference>
<reference evidence="28" key="1">
    <citation type="submission" date="2025-08" db="UniProtKB">
        <authorList>
            <consortium name="Ensembl"/>
        </authorList>
    </citation>
    <scope>IDENTIFICATION</scope>
</reference>
<dbReference type="InterPro" id="IPR051627">
    <property type="entry name" value="SLIT-ROBO_RhoGAP"/>
</dbReference>
<evidence type="ECO:0000256" key="22">
    <source>
        <dbReference type="PROSITE-ProRule" id="PRU01077"/>
    </source>
</evidence>
<dbReference type="GO" id="GO:0005096">
    <property type="term" value="F:GTPase activator activity"/>
    <property type="evidence" value="ECO:0007669"/>
    <property type="project" value="UniProtKB-KW"/>
</dbReference>
<dbReference type="FunFam" id="1.10.555.10:FF:000010">
    <property type="entry name" value="SLIT-ROBO Rho GTPase-activating protein 1 isoform 2"/>
    <property type="match status" value="1"/>
</dbReference>
<accession>A0A2K6C987</accession>